<dbReference type="Gene3D" id="3.40.50.2000">
    <property type="entry name" value="Glycogen Phosphorylase B"/>
    <property type="match status" value="2"/>
</dbReference>
<dbReference type="SUPFAM" id="SSF53756">
    <property type="entry name" value="UDP-Glycosyltransferase/glycogen phosphorylase"/>
    <property type="match status" value="1"/>
</dbReference>
<feature type="domain" description="Glycosyltransferase subfamily 4-like N-terminal" evidence="1">
    <location>
        <begin position="33"/>
        <end position="210"/>
    </location>
</feature>
<evidence type="ECO:0000259" key="1">
    <source>
        <dbReference type="Pfam" id="PF13579"/>
    </source>
</evidence>
<reference evidence="3" key="1">
    <citation type="submission" date="2016-10" db="EMBL/GenBank/DDBJ databases">
        <authorList>
            <person name="Varghese N."/>
            <person name="Submissions S."/>
        </authorList>
    </citation>
    <scope>NUCLEOTIDE SEQUENCE [LARGE SCALE GENOMIC DNA]</scope>
    <source>
        <strain evidence="3">CGMCC 1.1761</strain>
    </source>
</reference>
<gene>
    <name evidence="2" type="ORF">SAMN05660859_4198</name>
</gene>
<name>A0A1G4UMP6_9HYPH</name>
<dbReference type="STRING" id="177413.SAMN05660859_4198"/>
<evidence type="ECO:0000313" key="3">
    <source>
        <dbReference type="Proteomes" id="UP000198889"/>
    </source>
</evidence>
<dbReference type="InterPro" id="IPR028098">
    <property type="entry name" value="Glyco_trans_4-like_N"/>
</dbReference>
<keyword evidence="2" id="KW-0808">Transferase</keyword>
<dbReference type="EMBL" id="FMTP01000009">
    <property type="protein sequence ID" value="SCW94948.1"/>
    <property type="molecule type" value="Genomic_DNA"/>
</dbReference>
<dbReference type="CDD" id="cd03794">
    <property type="entry name" value="GT4_WbuB-like"/>
    <property type="match status" value="1"/>
</dbReference>
<organism evidence="2 3">
    <name type="scientific">Ancylobacter rudongensis</name>
    <dbReference type="NCBI Taxonomy" id="177413"/>
    <lineage>
        <taxon>Bacteria</taxon>
        <taxon>Pseudomonadati</taxon>
        <taxon>Pseudomonadota</taxon>
        <taxon>Alphaproteobacteria</taxon>
        <taxon>Hyphomicrobiales</taxon>
        <taxon>Xanthobacteraceae</taxon>
        <taxon>Ancylobacter</taxon>
    </lineage>
</organism>
<dbReference type="Pfam" id="PF13692">
    <property type="entry name" value="Glyco_trans_1_4"/>
    <property type="match status" value="1"/>
</dbReference>
<protein>
    <submittedName>
        <fullName evidence="2">Glycosyltransferase involved in cell wall bisynthesis</fullName>
    </submittedName>
</protein>
<dbReference type="AlphaFoldDB" id="A0A1G4UMP6"/>
<dbReference type="PANTHER" id="PTHR12526:SF622">
    <property type="entry name" value="GLYCOSYLTRANSFERASE (GROUP I)"/>
    <property type="match status" value="1"/>
</dbReference>
<sequence>MTTSASTSSAKRPRLILLTQFFDPEPAMKGLAFAQRIDALGFDVEVVTGFPNYPGGKVYDGYRIRPLLRERIEGVAVTRLALYPSHDRSRIGRVLNYVSFFLSATFYLLFRARRADVLYAYHPPLTVALSAVVARRLHRIPLVLDVQDMWPDTLRATGMIRNERALRFIGAICRWTWRRADRISVLSEGFRGLLVQRGVPAERISVIYNWADEADGSGVATAPPDAFAMPGRFRILFAGNMGPAQGLDTVLDAAALLIDAHPQVDFCFLGEGLEAKRLEQAAAARALSNVRFFPRVSKAEVGPWLAAADVLLVHLKDDPLFAITVPSKTQAYLAAGKPILMAVAGDAAALIRRAGAGVVAPPEDARALAAAVERLAALDPDQLATLGDNGRRYYDEHLCFAQGTGQMAALLRDAMAARDPA</sequence>
<accession>A0A1G4UMP6</accession>
<dbReference type="GO" id="GO:0016757">
    <property type="term" value="F:glycosyltransferase activity"/>
    <property type="evidence" value="ECO:0007669"/>
    <property type="project" value="UniProtKB-ARBA"/>
</dbReference>
<keyword evidence="3" id="KW-1185">Reference proteome</keyword>
<evidence type="ECO:0000313" key="2">
    <source>
        <dbReference type="EMBL" id="SCW94948.1"/>
    </source>
</evidence>
<dbReference type="PANTHER" id="PTHR12526">
    <property type="entry name" value="GLYCOSYLTRANSFERASE"/>
    <property type="match status" value="1"/>
</dbReference>
<proteinExistence type="predicted"/>
<dbReference type="Proteomes" id="UP000198889">
    <property type="component" value="Unassembled WGS sequence"/>
</dbReference>
<dbReference type="Pfam" id="PF13579">
    <property type="entry name" value="Glyco_trans_4_4"/>
    <property type="match status" value="1"/>
</dbReference>